<dbReference type="GO" id="GO:0005634">
    <property type="term" value="C:nucleus"/>
    <property type="evidence" value="ECO:0007669"/>
    <property type="project" value="TreeGrafter"/>
</dbReference>
<proteinExistence type="inferred from homology"/>
<keyword evidence="6 9" id="KW-0378">Hydrolase</keyword>
<dbReference type="InterPro" id="IPR014033">
    <property type="entry name" value="Arginase"/>
</dbReference>
<dbReference type="OrthoDB" id="9992747at2759"/>
<evidence type="ECO:0000256" key="8">
    <source>
        <dbReference type="PROSITE-ProRule" id="PRU00742"/>
    </source>
</evidence>
<comment type="similarity">
    <text evidence="8 9">Belongs to the arginase family.</text>
</comment>
<dbReference type="AlphaFoldDB" id="A0A9W8ANC3"/>
<dbReference type="PANTHER" id="PTHR43782:SF3">
    <property type="entry name" value="ARGINASE"/>
    <property type="match status" value="1"/>
</dbReference>
<dbReference type="Proteomes" id="UP001150925">
    <property type="component" value="Unassembled WGS sequence"/>
</dbReference>
<reference evidence="11" key="1">
    <citation type="submission" date="2022-07" db="EMBL/GenBank/DDBJ databases">
        <title>Phylogenomic reconstructions and comparative analyses of Kickxellomycotina fungi.</title>
        <authorList>
            <person name="Reynolds N.K."/>
            <person name="Stajich J.E."/>
            <person name="Barry K."/>
            <person name="Grigoriev I.V."/>
            <person name="Crous P."/>
            <person name="Smith M.E."/>
        </authorList>
    </citation>
    <scope>NUCLEOTIDE SEQUENCE</scope>
    <source>
        <strain evidence="11">RSA 1196</strain>
    </source>
</reference>
<dbReference type="SUPFAM" id="SSF52768">
    <property type="entry name" value="Arginase/deacetylase"/>
    <property type="match status" value="1"/>
</dbReference>
<keyword evidence="5 10" id="KW-0479">Metal-binding</keyword>
<evidence type="ECO:0000313" key="11">
    <source>
        <dbReference type="EMBL" id="KAJ1962506.1"/>
    </source>
</evidence>
<dbReference type="Gene3D" id="3.40.800.10">
    <property type="entry name" value="Ureohydrolase domain"/>
    <property type="match status" value="1"/>
</dbReference>
<comment type="cofactor">
    <cofactor evidence="10">
        <name>Mn(2+)</name>
        <dbReference type="ChEBI" id="CHEBI:29035"/>
    </cofactor>
    <text evidence="10">Binds 2 manganese ions per subunit.</text>
</comment>
<evidence type="ECO:0000256" key="3">
    <source>
        <dbReference type="ARBA" id="ARBA00018123"/>
    </source>
</evidence>
<evidence type="ECO:0000256" key="7">
    <source>
        <dbReference type="ARBA" id="ARBA00023211"/>
    </source>
</evidence>
<gene>
    <name evidence="11" type="primary">CAR1</name>
    <name evidence="11" type="ORF">IWQ62_003506</name>
</gene>
<keyword evidence="12" id="KW-1185">Reference proteome</keyword>
<dbReference type="CDD" id="cd09989">
    <property type="entry name" value="Arginase"/>
    <property type="match status" value="1"/>
</dbReference>
<protein>
    <recommendedName>
        <fullName evidence="3 10">Arginase</fullName>
        <ecNumber evidence="2 10">3.5.3.1</ecNumber>
    </recommendedName>
</protein>
<dbReference type="EC" id="3.5.3.1" evidence="2 10"/>
<dbReference type="NCBIfam" id="TIGR01229">
    <property type="entry name" value="rocF_arginase"/>
    <property type="match status" value="1"/>
</dbReference>
<dbReference type="GO" id="GO:0030145">
    <property type="term" value="F:manganese ion binding"/>
    <property type="evidence" value="ECO:0007669"/>
    <property type="project" value="TreeGrafter"/>
</dbReference>
<dbReference type="PANTHER" id="PTHR43782">
    <property type="entry name" value="ARGINASE"/>
    <property type="match status" value="1"/>
</dbReference>
<sequence length="314" mass="33954">MTKTQFFDEQERTVSVVGVDFSGGQPKAGVDQGPFQMVQFGVLDQIKELGWKVNFDGTFPNFQKLVPTEDPDIGRMKKPRAVSSVTRALADKVRLAAQKGHFALTLGGDHSIAIGTVSGTAAVHKDLCVIWVDAHADINTVESTDSGNLHGCPVSFLMGLNKPDVPQFEWVQPCLTPDRIVYIGLRDVDPAEKKILKELGIKAFSMHEVDRYGIGKVVDMALEHVNPHNNRPIHLSFDVDALDPTVAPATGTPVRGGLTFREGHYICEAIAETGLLVAMDMVEVNPALGDDNGLLQTVTVGCSLVRCGLGETLL</sequence>
<dbReference type="PROSITE" id="PS01053">
    <property type="entry name" value="ARGINASE_1"/>
    <property type="match status" value="1"/>
</dbReference>
<accession>A0A9W8ANC3</accession>
<dbReference type="GO" id="GO:0005829">
    <property type="term" value="C:cytosol"/>
    <property type="evidence" value="ECO:0007669"/>
    <property type="project" value="TreeGrafter"/>
</dbReference>
<dbReference type="FunFam" id="3.40.800.10:FF:000009">
    <property type="entry name" value="Arginase"/>
    <property type="match status" value="1"/>
</dbReference>
<dbReference type="PRINTS" id="PR00116">
    <property type="entry name" value="ARGINASE"/>
</dbReference>
<comment type="caution">
    <text evidence="11">The sequence shown here is derived from an EMBL/GenBank/DDBJ whole genome shotgun (WGS) entry which is preliminary data.</text>
</comment>
<keyword evidence="7 10" id="KW-0464">Manganese</keyword>
<dbReference type="Pfam" id="PF00491">
    <property type="entry name" value="Arginase"/>
    <property type="match status" value="1"/>
</dbReference>
<evidence type="ECO:0000256" key="6">
    <source>
        <dbReference type="ARBA" id="ARBA00022801"/>
    </source>
</evidence>
<keyword evidence="4 10" id="KW-0056">Arginine metabolism</keyword>
<comment type="catalytic activity">
    <reaction evidence="10">
        <text>L-arginine + H2O = urea + L-ornithine</text>
        <dbReference type="Rhea" id="RHEA:20569"/>
        <dbReference type="ChEBI" id="CHEBI:15377"/>
        <dbReference type="ChEBI" id="CHEBI:16199"/>
        <dbReference type="ChEBI" id="CHEBI:32682"/>
        <dbReference type="ChEBI" id="CHEBI:46911"/>
        <dbReference type="EC" id="3.5.3.1"/>
    </reaction>
</comment>
<name>A0A9W8ANC3_9FUNG</name>
<dbReference type="GO" id="GO:0006525">
    <property type="term" value="P:arginine metabolic process"/>
    <property type="evidence" value="ECO:0007669"/>
    <property type="project" value="UniProtKB-KW"/>
</dbReference>
<comment type="pathway">
    <text evidence="1">Nitrogen metabolism; urea cycle; L-ornithine and urea from L-arginine: step 1/1.</text>
</comment>
<evidence type="ECO:0000256" key="2">
    <source>
        <dbReference type="ARBA" id="ARBA00012168"/>
    </source>
</evidence>
<evidence type="ECO:0000313" key="12">
    <source>
        <dbReference type="Proteomes" id="UP001150925"/>
    </source>
</evidence>
<dbReference type="EMBL" id="JANBPY010000954">
    <property type="protein sequence ID" value="KAJ1962506.1"/>
    <property type="molecule type" value="Genomic_DNA"/>
</dbReference>
<evidence type="ECO:0000256" key="10">
    <source>
        <dbReference type="RuleBase" id="RU361159"/>
    </source>
</evidence>
<organism evidence="11 12">
    <name type="scientific">Dispira parvispora</name>
    <dbReference type="NCBI Taxonomy" id="1520584"/>
    <lineage>
        <taxon>Eukaryota</taxon>
        <taxon>Fungi</taxon>
        <taxon>Fungi incertae sedis</taxon>
        <taxon>Zoopagomycota</taxon>
        <taxon>Kickxellomycotina</taxon>
        <taxon>Dimargaritomycetes</taxon>
        <taxon>Dimargaritales</taxon>
        <taxon>Dimargaritaceae</taxon>
        <taxon>Dispira</taxon>
    </lineage>
</organism>
<dbReference type="InterPro" id="IPR023696">
    <property type="entry name" value="Ureohydrolase_dom_sf"/>
</dbReference>
<evidence type="ECO:0000256" key="4">
    <source>
        <dbReference type="ARBA" id="ARBA00022503"/>
    </source>
</evidence>
<evidence type="ECO:0000256" key="9">
    <source>
        <dbReference type="RuleBase" id="RU003684"/>
    </source>
</evidence>
<evidence type="ECO:0000256" key="1">
    <source>
        <dbReference type="ARBA" id="ARBA00005098"/>
    </source>
</evidence>
<dbReference type="PROSITE" id="PS51409">
    <property type="entry name" value="ARGINASE_2"/>
    <property type="match status" value="1"/>
</dbReference>
<dbReference type="InterPro" id="IPR006035">
    <property type="entry name" value="Ureohydrolase"/>
</dbReference>
<dbReference type="GO" id="GO:0004053">
    <property type="term" value="F:arginase activity"/>
    <property type="evidence" value="ECO:0007669"/>
    <property type="project" value="UniProtKB-EC"/>
</dbReference>
<evidence type="ECO:0000256" key="5">
    <source>
        <dbReference type="ARBA" id="ARBA00022723"/>
    </source>
</evidence>
<dbReference type="InterPro" id="IPR020855">
    <property type="entry name" value="Ureohydrolase_Mn_BS"/>
</dbReference>